<evidence type="ECO:0000259" key="11">
    <source>
        <dbReference type="Pfam" id="PF12019"/>
    </source>
</evidence>
<evidence type="ECO:0000256" key="6">
    <source>
        <dbReference type="ARBA" id="ARBA00022692"/>
    </source>
</evidence>
<dbReference type="EMBL" id="UGQS01000002">
    <property type="protein sequence ID" value="STZ76741.1"/>
    <property type="molecule type" value="Genomic_DNA"/>
</dbReference>
<keyword evidence="6" id="KW-0812">Transmembrane</keyword>
<name>A0A378UJS6_BERDE</name>
<keyword evidence="7" id="KW-1133">Transmembrane helix</keyword>
<accession>A0A378UJS6</accession>
<comment type="subcellular location">
    <subcellularLocation>
        <location evidence="1">Cell inner membrane</location>
        <topology evidence="1">Single-pass membrane protein</topology>
    </subcellularLocation>
</comment>
<proteinExistence type="inferred from homology"/>
<evidence type="ECO:0000256" key="2">
    <source>
        <dbReference type="ARBA" id="ARBA00021549"/>
    </source>
</evidence>
<keyword evidence="3" id="KW-1003">Cell membrane</keyword>
<dbReference type="Pfam" id="PF07963">
    <property type="entry name" value="N_methyl"/>
    <property type="match status" value="1"/>
</dbReference>
<evidence type="ECO:0000256" key="8">
    <source>
        <dbReference type="ARBA" id="ARBA00023136"/>
    </source>
</evidence>
<evidence type="ECO:0000256" key="1">
    <source>
        <dbReference type="ARBA" id="ARBA00004377"/>
    </source>
</evidence>
<evidence type="ECO:0000256" key="4">
    <source>
        <dbReference type="ARBA" id="ARBA00022481"/>
    </source>
</evidence>
<reference evidence="12 13" key="1">
    <citation type="submission" date="2018-06" db="EMBL/GenBank/DDBJ databases">
        <authorList>
            <consortium name="Pathogen Informatics"/>
            <person name="Doyle S."/>
        </authorList>
    </citation>
    <scope>NUCLEOTIDE SEQUENCE [LARGE SCALE GENOMIC DNA]</scope>
    <source>
        <strain evidence="12 13">NCTC10295</strain>
    </source>
</reference>
<keyword evidence="5" id="KW-0997">Cell inner membrane</keyword>
<comment type="similarity">
    <text evidence="9">Belongs to the GSP H family.</text>
</comment>
<evidence type="ECO:0000256" key="3">
    <source>
        <dbReference type="ARBA" id="ARBA00022475"/>
    </source>
</evidence>
<dbReference type="InterPro" id="IPR012902">
    <property type="entry name" value="N_methyl_site"/>
</dbReference>
<protein>
    <recommendedName>
        <fullName evidence="2">Type II secretion system protein H</fullName>
    </recommendedName>
    <alternativeName>
        <fullName evidence="10">General secretion pathway protein H</fullName>
    </alternativeName>
</protein>
<evidence type="ECO:0000256" key="5">
    <source>
        <dbReference type="ARBA" id="ARBA00022519"/>
    </source>
</evidence>
<dbReference type="SUPFAM" id="SSF54523">
    <property type="entry name" value="Pili subunits"/>
    <property type="match status" value="1"/>
</dbReference>
<keyword evidence="4" id="KW-0488">Methylation</keyword>
<keyword evidence="8" id="KW-0472">Membrane</keyword>
<keyword evidence="13" id="KW-1185">Reference proteome</keyword>
<evidence type="ECO:0000256" key="7">
    <source>
        <dbReference type="ARBA" id="ARBA00022989"/>
    </source>
</evidence>
<feature type="domain" description="General secretion pathway GspH" evidence="11">
    <location>
        <begin position="43"/>
        <end position="177"/>
    </location>
</feature>
<evidence type="ECO:0000256" key="10">
    <source>
        <dbReference type="ARBA" id="ARBA00030775"/>
    </source>
</evidence>
<organism evidence="12 13">
    <name type="scientific">Bergeriella denitrificans</name>
    <name type="common">Neisseria denitrificans</name>
    <dbReference type="NCBI Taxonomy" id="494"/>
    <lineage>
        <taxon>Bacteria</taxon>
        <taxon>Pseudomonadati</taxon>
        <taxon>Pseudomonadota</taxon>
        <taxon>Betaproteobacteria</taxon>
        <taxon>Neisseriales</taxon>
        <taxon>Neisseriaceae</taxon>
        <taxon>Bergeriella</taxon>
    </lineage>
</organism>
<dbReference type="AlphaFoldDB" id="A0A378UJS6"/>
<dbReference type="GO" id="GO:0015627">
    <property type="term" value="C:type II protein secretion system complex"/>
    <property type="evidence" value="ECO:0007669"/>
    <property type="project" value="InterPro"/>
</dbReference>
<dbReference type="InterPro" id="IPR045584">
    <property type="entry name" value="Pilin-like"/>
</dbReference>
<dbReference type="Proteomes" id="UP000254651">
    <property type="component" value="Unassembled WGS sequence"/>
</dbReference>
<dbReference type="Pfam" id="PF12019">
    <property type="entry name" value="GspH"/>
    <property type="match status" value="1"/>
</dbReference>
<dbReference type="NCBIfam" id="TIGR02532">
    <property type="entry name" value="IV_pilin_GFxxxE"/>
    <property type="match status" value="1"/>
</dbReference>
<evidence type="ECO:0000256" key="9">
    <source>
        <dbReference type="ARBA" id="ARBA00025772"/>
    </source>
</evidence>
<dbReference type="InterPro" id="IPR022346">
    <property type="entry name" value="T2SS_GspH"/>
</dbReference>
<dbReference type="GO" id="GO:0005886">
    <property type="term" value="C:plasma membrane"/>
    <property type="evidence" value="ECO:0007669"/>
    <property type="project" value="UniProtKB-SubCell"/>
</dbReference>
<dbReference type="GO" id="GO:0015628">
    <property type="term" value="P:protein secretion by the type II secretion system"/>
    <property type="evidence" value="ECO:0007669"/>
    <property type="project" value="InterPro"/>
</dbReference>
<evidence type="ECO:0000313" key="12">
    <source>
        <dbReference type="EMBL" id="STZ76741.1"/>
    </source>
</evidence>
<gene>
    <name evidence="12" type="primary">fimT</name>
    <name evidence="12" type="ORF">NCTC10295_01524</name>
</gene>
<dbReference type="RefSeq" id="WP_066075771.1">
    <property type="nucleotide sequence ID" value="NZ_CP181246.1"/>
</dbReference>
<evidence type="ECO:0000313" key="13">
    <source>
        <dbReference type="Proteomes" id="UP000254651"/>
    </source>
</evidence>
<sequence>MMPDSKGFTFIEMLLVLVLSAVAAAIALPNLGGWRAKARAANQAQQLANLLQYARGEAARLNLTVYVCPAQIRVDGRAQGHCRAENRAQGLTAFADANQNRLYDDDTRDLSLRTVILNANLTQGEAPKNTYRYQSCSAGGSCADTDDLVWAYYPDGAFGYGSRMGAQARMAAAGRLRVIVSDARADGSDAAARSAVVVIDAGGRAEVCAKNDERAICRHPD</sequence>
<dbReference type="Gene3D" id="3.30.700.10">
    <property type="entry name" value="Glycoprotein, Type 4 Pilin"/>
    <property type="match status" value="1"/>
</dbReference>